<organism evidence="9 10">
    <name type="scientific">Clostridium gasigenes</name>
    <dbReference type="NCBI Taxonomy" id="94869"/>
    <lineage>
        <taxon>Bacteria</taxon>
        <taxon>Bacillati</taxon>
        <taxon>Bacillota</taxon>
        <taxon>Clostridia</taxon>
        <taxon>Eubacteriales</taxon>
        <taxon>Clostridiaceae</taxon>
        <taxon>Clostridium</taxon>
    </lineage>
</organism>
<accession>A0A7X0SDF3</accession>
<feature type="transmembrane region" description="Helical" evidence="7">
    <location>
        <begin position="103"/>
        <end position="125"/>
    </location>
</feature>
<feature type="transmembrane region" description="Helical" evidence="7">
    <location>
        <begin position="225"/>
        <end position="248"/>
    </location>
</feature>
<evidence type="ECO:0000259" key="8">
    <source>
        <dbReference type="PROSITE" id="PS50850"/>
    </source>
</evidence>
<keyword evidence="4 7" id="KW-0812">Transmembrane</keyword>
<feature type="transmembrane region" description="Helical" evidence="7">
    <location>
        <begin position="260"/>
        <end position="280"/>
    </location>
</feature>
<evidence type="ECO:0000256" key="7">
    <source>
        <dbReference type="SAM" id="Phobius"/>
    </source>
</evidence>
<dbReference type="GO" id="GO:0005886">
    <property type="term" value="C:plasma membrane"/>
    <property type="evidence" value="ECO:0007669"/>
    <property type="project" value="UniProtKB-SubCell"/>
</dbReference>
<dbReference type="Pfam" id="PF07690">
    <property type="entry name" value="MFS_1"/>
    <property type="match status" value="1"/>
</dbReference>
<dbReference type="Gene3D" id="1.20.1250.20">
    <property type="entry name" value="MFS general substrate transporter like domains"/>
    <property type="match status" value="2"/>
</dbReference>
<evidence type="ECO:0000256" key="1">
    <source>
        <dbReference type="ARBA" id="ARBA00004651"/>
    </source>
</evidence>
<feature type="transmembrane region" description="Helical" evidence="7">
    <location>
        <begin position="78"/>
        <end position="97"/>
    </location>
</feature>
<proteinExistence type="predicted"/>
<dbReference type="AlphaFoldDB" id="A0A7X0SDF3"/>
<protein>
    <submittedName>
        <fullName evidence="9">MFS transporter</fullName>
    </submittedName>
</protein>
<feature type="transmembrane region" description="Helical" evidence="7">
    <location>
        <begin position="137"/>
        <end position="160"/>
    </location>
</feature>
<evidence type="ECO:0000313" key="9">
    <source>
        <dbReference type="EMBL" id="MBB6715618.1"/>
    </source>
</evidence>
<dbReference type="InterPro" id="IPR011701">
    <property type="entry name" value="MFS"/>
</dbReference>
<dbReference type="GO" id="GO:0022857">
    <property type="term" value="F:transmembrane transporter activity"/>
    <property type="evidence" value="ECO:0007669"/>
    <property type="project" value="InterPro"/>
</dbReference>
<feature type="transmembrane region" description="Helical" evidence="7">
    <location>
        <begin position="166"/>
        <end position="186"/>
    </location>
</feature>
<dbReference type="PROSITE" id="PS50850">
    <property type="entry name" value="MFS"/>
    <property type="match status" value="1"/>
</dbReference>
<dbReference type="SUPFAM" id="SSF103473">
    <property type="entry name" value="MFS general substrate transporter"/>
    <property type="match status" value="1"/>
</dbReference>
<evidence type="ECO:0000256" key="6">
    <source>
        <dbReference type="ARBA" id="ARBA00023136"/>
    </source>
</evidence>
<comment type="subcellular location">
    <subcellularLocation>
        <location evidence="1">Cell membrane</location>
        <topology evidence="1">Multi-pass membrane protein</topology>
    </subcellularLocation>
</comment>
<feature type="domain" description="Major facilitator superfamily (MFS) profile" evidence="8">
    <location>
        <begin position="13"/>
        <end position="403"/>
    </location>
</feature>
<comment type="caution">
    <text evidence="9">The sequence shown here is derived from an EMBL/GenBank/DDBJ whole genome shotgun (WGS) entry which is preliminary data.</text>
</comment>
<name>A0A7X0SDF3_9CLOT</name>
<feature type="transmembrane region" description="Helical" evidence="7">
    <location>
        <begin position="292"/>
        <end position="308"/>
    </location>
</feature>
<evidence type="ECO:0000313" key="10">
    <source>
        <dbReference type="Proteomes" id="UP000585258"/>
    </source>
</evidence>
<dbReference type="CDD" id="cd17325">
    <property type="entry name" value="MFS_MdtG_SLC18_like"/>
    <property type="match status" value="1"/>
</dbReference>
<evidence type="ECO:0000256" key="5">
    <source>
        <dbReference type="ARBA" id="ARBA00022989"/>
    </source>
</evidence>
<sequence length="404" mass="44453">MIVKDNVLFGKGELRQFCIYRFIFGISYSLMIPIIPLFFDSMGITTVMIGTIMSLYGVSKTLIQIPFGIVSDTIGDKLTIMIALLLMSFIPFAYTLASNSLLISSICILQGAILGMAAPATFSILSRSLDGEKRGQSTGLASAVFTIGGGIGAAISGLIVAKLGNYNMVFYISSIGIFITLIYVTLQIRKSNLIYVKEKFNRHRNKSRRKEIFEEIKKYNLKYKIIVLGTIAFLGDFIYGCVVALFHFYGKDVLGTSTVYTSAMISIYLMIFGLGAPVAGFVSDKIGNKKQLFISFGVMNITLLGLAFTRNVAYFTIIIIIYFLGATFLNASLQSSLSEFGDNHKIKGIVFGFVGASESLGYALGPMISAYIYRINKSWLFLGLLVVSILVSVIYLFLHKKARI</sequence>
<dbReference type="PANTHER" id="PTHR23517:SF3">
    <property type="entry name" value="INTEGRAL MEMBRANE TRANSPORT PROTEIN"/>
    <property type="match status" value="1"/>
</dbReference>
<dbReference type="PANTHER" id="PTHR23517">
    <property type="entry name" value="RESISTANCE PROTEIN MDTM, PUTATIVE-RELATED-RELATED"/>
    <property type="match status" value="1"/>
</dbReference>
<feature type="transmembrane region" description="Helical" evidence="7">
    <location>
        <begin position="379"/>
        <end position="398"/>
    </location>
</feature>
<dbReference type="RefSeq" id="WP_185164827.1">
    <property type="nucleotide sequence ID" value="NZ_JACKWY010000007.1"/>
</dbReference>
<dbReference type="InterPro" id="IPR036259">
    <property type="entry name" value="MFS_trans_sf"/>
</dbReference>
<dbReference type="Proteomes" id="UP000585258">
    <property type="component" value="Unassembled WGS sequence"/>
</dbReference>
<evidence type="ECO:0000256" key="4">
    <source>
        <dbReference type="ARBA" id="ARBA00022692"/>
    </source>
</evidence>
<feature type="transmembrane region" description="Helical" evidence="7">
    <location>
        <begin position="349"/>
        <end position="373"/>
    </location>
</feature>
<keyword evidence="3" id="KW-1003">Cell membrane</keyword>
<feature type="transmembrane region" description="Helical" evidence="7">
    <location>
        <begin position="314"/>
        <end position="337"/>
    </location>
</feature>
<dbReference type="EMBL" id="JACKWY010000007">
    <property type="protein sequence ID" value="MBB6715618.1"/>
    <property type="molecule type" value="Genomic_DNA"/>
</dbReference>
<gene>
    <name evidence="9" type="ORF">H7E68_12975</name>
</gene>
<feature type="transmembrane region" description="Helical" evidence="7">
    <location>
        <begin position="18"/>
        <end position="35"/>
    </location>
</feature>
<dbReference type="InterPro" id="IPR050171">
    <property type="entry name" value="MFS_Transporters"/>
</dbReference>
<evidence type="ECO:0000256" key="2">
    <source>
        <dbReference type="ARBA" id="ARBA00022448"/>
    </source>
</evidence>
<keyword evidence="6 7" id="KW-0472">Membrane</keyword>
<keyword evidence="2" id="KW-0813">Transport</keyword>
<dbReference type="InterPro" id="IPR020846">
    <property type="entry name" value="MFS_dom"/>
</dbReference>
<keyword evidence="5 7" id="KW-1133">Transmembrane helix</keyword>
<reference evidence="9 10" key="1">
    <citation type="submission" date="2020-08" db="EMBL/GenBank/DDBJ databases">
        <title>Clostridia isolated from Swiss meat.</title>
        <authorList>
            <person name="Wambui J."/>
            <person name="Stevens M.J.A."/>
            <person name="Stephan R."/>
        </authorList>
    </citation>
    <scope>NUCLEOTIDE SEQUENCE [LARGE SCALE GENOMIC DNA]</scope>
    <source>
        <strain evidence="9 10">CM001</strain>
    </source>
</reference>
<evidence type="ECO:0000256" key="3">
    <source>
        <dbReference type="ARBA" id="ARBA00022475"/>
    </source>
</evidence>